<keyword evidence="2 6" id="KW-0378">Hydrolase</keyword>
<keyword evidence="10" id="KW-1185">Reference proteome</keyword>
<reference evidence="9" key="1">
    <citation type="submission" date="2023-06" db="EMBL/GenBank/DDBJ databases">
        <title>Survivors Of The Sea: Transcriptome response of Skeletonema marinoi to long-term dormancy.</title>
        <authorList>
            <person name="Pinder M.I.M."/>
            <person name="Kourtchenko O."/>
            <person name="Robertson E.K."/>
            <person name="Larsson T."/>
            <person name="Maumus F."/>
            <person name="Osuna-Cruz C.M."/>
            <person name="Vancaester E."/>
            <person name="Stenow R."/>
            <person name="Vandepoele K."/>
            <person name="Ploug H."/>
            <person name="Bruchert V."/>
            <person name="Godhe A."/>
            <person name="Topel M."/>
        </authorList>
    </citation>
    <scope>NUCLEOTIDE SEQUENCE</scope>
    <source>
        <strain evidence="9">R05AC</strain>
    </source>
</reference>
<dbReference type="Gene3D" id="3.40.50.300">
    <property type="entry name" value="P-loop containing nucleotide triphosphate hydrolases"/>
    <property type="match status" value="1"/>
</dbReference>
<dbReference type="EMBL" id="JATAAI010000005">
    <property type="protein sequence ID" value="KAK1745866.1"/>
    <property type="molecule type" value="Genomic_DNA"/>
</dbReference>
<dbReference type="GO" id="GO:0016787">
    <property type="term" value="F:hydrolase activity"/>
    <property type="evidence" value="ECO:0007669"/>
    <property type="project" value="UniProtKB-KW"/>
</dbReference>
<feature type="compositionally biased region" description="Polar residues" evidence="7">
    <location>
        <begin position="144"/>
        <end position="153"/>
    </location>
</feature>
<dbReference type="AlphaFoldDB" id="A0AAD8YG44"/>
<dbReference type="GO" id="GO:0003724">
    <property type="term" value="F:RNA helicase activity"/>
    <property type="evidence" value="ECO:0007669"/>
    <property type="project" value="UniProtKB-EC"/>
</dbReference>
<keyword evidence="4 6" id="KW-0067">ATP-binding</keyword>
<keyword evidence="3 6" id="KW-0347">Helicase</keyword>
<proteinExistence type="inferred from homology"/>
<comment type="function">
    <text evidence="6">RNA helicase.</text>
</comment>
<evidence type="ECO:0000256" key="2">
    <source>
        <dbReference type="ARBA" id="ARBA00022801"/>
    </source>
</evidence>
<dbReference type="GO" id="GO:0003723">
    <property type="term" value="F:RNA binding"/>
    <property type="evidence" value="ECO:0007669"/>
    <property type="project" value="UniProtKB-UniRule"/>
</dbReference>
<evidence type="ECO:0000313" key="9">
    <source>
        <dbReference type="EMBL" id="KAK1745866.1"/>
    </source>
</evidence>
<organism evidence="9 10">
    <name type="scientific">Skeletonema marinoi</name>
    <dbReference type="NCBI Taxonomy" id="267567"/>
    <lineage>
        <taxon>Eukaryota</taxon>
        <taxon>Sar</taxon>
        <taxon>Stramenopiles</taxon>
        <taxon>Ochrophyta</taxon>
        <taxon>Bacillariophyta</taxon>
        <taxon>Coscinodiscophyceae</taxon>
        <taxon>Thalassiosirophycidae</taxon>
        <taxon>Thalassiosirales</taxon>
        <taxon>Skeletonemataceae</taxon>
        <taxon>Skeletonema</taxon>
        <taxon>Skeletonema marinoi-dohrnii complex</taxon>
    </lineage>
</organism>
<dbReference type="Pfam" id="PF13959">
    <property type="entry name" value="CTE_SPB4"/>
    <property type="match status" value="1"/>
</dbReference>
<feature type="compositionally biased region" description="Basic and acidic residues" evidence="7">
    <location>
        <begin position="474"/>
        <end position="522"/>
    </location>
</feature>
<evidence type="ECO:0000259" key="8">
    <source>
        <dbReference type="PROSITE" id="PS51194"/>
    </source>
</evidence>
<keyword evidence="5 6" id="KW-0694">RNA-binding</keyword>
<feature type="domain" description="Helicase C-terminal" evidence="8">
    <location>
        <begin position="259"/>
        <end position="416"/>
    </location>
</feature>
<keyword evidence="1 6" id="KW-0547">Nucleotide-binding</keyword>
<dbReference type="SMART" id="SM01178">
    <property type="entry name" value="DUF4217"/>
    <property type="match status" value="1"/>
</dbReference>
<evidence type="ECO:0000256" key="1">
    <source>
        <dbReference type="ARBA" id="ARBA00022741"/>
    </source>
</evidence>
<evidence type="ECO:0000256" key="5">
    <source>
        <dbReference type="ARBA" id="ARBA00022884"/>
    </source>
</evidence>
<protein>
    <recommendedName>
        <fullName evidence="6">ATP-dependent RNA helicase</fullName>
        <ecNumber evidence="6">3.6.4.13</ecNumber>
    </recommendedName>
</protein>
<evidence type="ECO:0000256" key="6">
    <source>
        <dbReference type="RuleBase" id="RU365068"/>
    </source>
</evidence>
<dbReference type="EC" id="3.6.4.13" evidence="6"/>
<dbReference type="InterPro" id="IPR025313">
    <property type="entry name" value="SPB4-like_CTE"/>
</dbReference>
<accession>A0AAD8YG44</accession>
<feature type="region of interest" description="Disordered" evidence="7">
    <location>
        <begin position="471"/>
        <end position="528"/>
    </location>
</feature>
<dbReference type="PROSITE" id="PS51194">
    <property type="entry name" value="HELICASE_CTER"/>
    <property type="match status" value="1"/>
</dbReference>
<sequence>MMVEVNRLPSDPLAKEKDEEKHLFDVQTPSSRCSGGPLRSSTNSSELSSGHYLSGSSGGMYDDEFLKYPQSVAPGYSYAHRSIPVESVYGEQMSECHNSQEGVVLSPTYSEPPCFIGDHEQMMQLMMKSDALLMDEHQLIKWDSQGSGNSTDGLTDPHDPDDDDDDDFENSVGIFEENYRESPATVDEQIVVRGLEPPGDQMETIIVQSTPKREVKADIAELEANIHNQLALLDPTDLSPSRAYNGYSHNFVTVRDEHRFLMLYTLLKRHSDQKIIIFFSTTKTTQYYSKLLQRLKFDVRAAQNGQTKEVFLSEYLEFSKKEGGGILCIPDFQNEFAIPPSCEWIIQFEPPSNPTEYIFRVGRISIESSSVAGRALLFVTPEQFGVLQYFKAAQVKLREYEIAKISQVQKHYVALIRKDETLRRLAREAYHAYLLAYASHSFRDVYKIHDLNQDKVALAFGFTKIPKQQGVTDDEQKREVRKDLDDRKWKPVKSEKNTNWMRSEKTWRYADRHSSKKVERGSSNRRYS</sequence>
<comment type="catalytic activity">
    <reaction evidence="6">
        <text>ATP + H2O = ADP + phosphate + H(+)</text>
        <dbReference type="Rhea" id="RHEA:13065"/>
        <dbReference type="ChEBI" id="CHEBI:15377"/>
        <dbReference type="ChEBI" id="CHEBI:15378"/>
        <dbReference type="ChEBI" id="CHEBI:30616"/>
        <dbReference type="ChEBI" id="CHEBI:43474"/>
        <dbReference type="ChEBI" id="CHEBI:456216"/>
        <dbReference type="EC" id="3.6.4.13"/>
    </reaction>
</comment>
<dbReference type="PANTHER" id="PTHR24031">
    <property type="entry name" value="RNA HELICASE"/>
    <property type="match status" value="1"/>
</dbReference>
<gene>
    <name evidence="9" type="ORF">QTG54_003790</name>
</gene>
<feature type="compositionally biased region" description="Low complexity" evidence="7">
    <location>
        <begin position="40"/>
        <end position="50"/>
    </location>
</feature>
<comment type="domain">
    <text evidence="6">The Q motif is unique to and characteristic of the DEAD box family of RNA helicases and controls ATP binding and hydrolysis.</text>
</comment>
<feature type="region of interest" description="Disordered" evidence="7">
    <location>
        <begin position="143"/>
        <end position="170"/>
    </location>
</feature>
<comment type="caution">
    <text evidence="9">The sequence shown here is derived from an EMBL/GenBank/DDBJ whole genome shotgun (WGS) entry which is preliminary data.</text>
</comment>
<dbReference type="Proteomes" id="UP001224775">
    <property type="component" value="Unassembled WGS sequence"/>
</dbReference>
<dbReference type="InterPro" id="IPR001650">
    <property type="entry name" value="Helicase_C-like"/>
</dbReference>
<evidence type="ECO:0000256" key="4">
    <source>
        <dbReference type="ARBA" id="ARBA00022840"/>
    </source>
</evidence>
<dbReference type="InterPro" id="IPR027417">
    <property type="entry name" value="P-loop_NTPase"/>
</dbReference>
<dbReference type="Pfam" id="PF00271">
    <property type="entry name" value="Helicase_C"/>
    <property type="match status" value="1"/>
</dbReference>
<dbReference type="GO" id="GO:0005524">
    <property type="term" value="F:ATP binding"/>
    <property type="evidence" value="ECO:0007669"/>
    <property type="project" value="UniProtKB-UniRule"/>
</dbReference>
<evidence type="ECO:0000256" key="7">
    <source>
        <dbReference type="SAM" id="MobiDB-lite"/>
    </source>
</evidence>
<evidence type="ECO:0000256" key="3">
    <source>
        <dbReference type="ARBA" id="ARBA00022806"/>
    </source>
</evidence>
<feature type="compositionally biased region" description="Acidic residues" evidence="7">
    <location>
        <begin position="159"/>
        <end position="169"/>
    </location>
</feature>
<evidence type="ECO:0000313" key="10">
    <source>
        <dbReference type="Proteomes" id="UP001224775"/>
    </source>
</evidence>
<comment type="similarity">
    <text evidence="6">Belongs to the DEAD box helicase family.</text>
</comment>
<feature type="region of interest" description="Disordered" evidence="7">
    <location>
        <begin position="1"/>
        <end position="50"/>
    </location>
</feature>
<dbReference type="SUPFAM" id="SSF52540">
    <property type="entry name" value="P-loop containing nucleoside triphosphate hydrolases"/>
    <property type="match status" value="1"/>
</dbReference>
<feature type="compositionally biased region" description="Basic and acidic residues" evidence="7">
    <location>
        <begin position="13"/>
        <end position="24"/>
    </location>
</feature>
<name>A0AAD8YG44_9STRA</name>